<keyword evidence="2" id="KW-0175">Coiled coil</keyword>
<dbReference type="InterPro" id="IPR047002">
    <property type="entry name" value="Tcp10_C_sf"/>
</dbReference>
<protein>
    <recommendedName>
        <fullName evidence="4">Centromere protein J C-terminal domain-containing protein</fullName>
    </recommendedName>
</protein>
<evidence type="ECO:0000256" key="3">
    <source>
        <dbReference type="SAM" id="MobiDB-lite"/>
    </source>
</evidence>
<evidence type="ECO:0000259" key="4">
    <source>
        <dbReference type="Pfam" id="PF07202"/>
    </source>
</evidence>
<feature type="domain" description="Centromere protein J C-terminal" evidence="4">
    <location>
        <begin position="480"/>
        <end position="510"/>
    </location>
</feature>
<feature type="region of interest" description="Disordered" evidence="3">
    <location>
        <begin position="84"/>
        <end position="104"/>
    </location>
</feature>
<accession>A0AAD5SW32</accession>
<proteinExistence type="inferred from homology"/>
<dbReference type="InterPro" id="IPR009852">
    <property type="entry name" value="CENPJ_C_dom"/>
</dbReference>
<dbReference type="Pfam" id="PF07202">
    <property type="entry name" value="Tcp10_C"/>
    <property type="match status" value="1"/>
</dbReference>
<reference evidence="5" key="1">
    <citation type="submission" date="2020-05" db="EMBL/GenBank/DDBJ databases">
        <title>Phylogenomic resolution of chytrid fungi.</title>
        <authorList>
            <person name="Stajich J.E."/>
            <person name="Amses K."/>
            <person name="Simmons R."/>
            <person name="Seto K."/>
            <person name="Myers J."/>
            <person name="Bonds A."/>
            <person name="Quandt C.A."/>
            <person name="Barry K."/>
            <person name="Liu P."/>
            <person name="Grigoriev I."/>
            <person name="Longcore J.E."/>
            <person name="James T.Y."/>
        </authorList>
    </citation>
    <scope>NUCLEOTIDE SEQUENCE</scope>
    <source>
        <strain evidence="5">JEL0513</strain>
    </source>
</reference>
<comment type="similarity">
    <text evidence="1">Belongs to the TCP10 family.</text>
</comment>
<gene>
    <name evidence="5" type="ORF">HK100_003534</name>
</gene>
<dbReference type="InterPro" id="IPR026581">
    <property type="entry name" value="TCP10L/CENPJ"/>
</dbReference>
<evidence type="ECO:0000256" key="2">
    <source>
        <dbReference type="SAM" id="Coils"/>
    </source>
</evidence>
<dbReference type="PANTHER" id="PTHR10331:SF6">
    <property type="entry name" value="SPINDLE ASSEMBLY ABNORMAL 4"/>
    <property type="match status" value="1"/>
</dbReference>
<keyword evidence="6" id="KW-1185">Reference proteome</keyword>
<feature type="coiled-coil region" evidence="2">
    <location>
        <begin position="219"/>
        <end position="299"/>
    </location>
</feature>
<sequence length="529" mass="59120">MKLSSARNLAREHWKTRVQIMKAQLTSFDELSNETDSGIGAGIGKDWSFEAESASYSTSEIAPSFDAAAIAKAVVCEPQDEPIVSHTSFLPPPPQHQKPENAKTPASSKIEQLFAIPTKTPTQTKKISPTKIPALQHSNNNTSISSQVESLNAKIATLRNSNESLISENKSLRETNAKNFDLVSTLSFSVKSLKREKETLQKSVRANEMIPSKHDREQIELLRHKITNLQVQLKSAETRSTASQNRLQTRIDELVAQNDELVQEVSALESERGILSIKVQQLMQQAQKFNYLEQELKQQLLMMKKLPPLATKAAPSINNSAVLLDATLKLQQKLHETRKQVPPPPTKQPLVQKSSIAQKVLDDIQARLEMSMEPYTEQEISSGKVTRIFTTSAITTATTKRTSNSAITLSYYRNGTVKFKDPSTETTKIFFSNNDYKQTTRTETVYWYASRRIKHTTDLKTNHQTLEFMETGQVEKRFADGSQEIIFSDGTVKYIYADGREESVFPDGSVQLSSSFSDGASSQEKGVAL</sequence>
<dbReference type="Gene3D" id="2.60.450.20">
    <property type="match status" value="1"/>
</dbReference>
<feature type="coiled-coil region" evidence="2">
    <location>
        <begin position="148"/>
        <end position="175"/>
    </location>
</feature>
<dbReference type="Proteomes" id="UP001211907">
    <property type="component" value="Unassembled WGS sequence"/>
</dbReference>
<name>A0AAD5SW32_9FUNG</name>
<dbReference type="PANTHER" id="PTHR10331">
    <property type="entry name" value="T COMPLEX PROTEIN 10"/>
    <property type="match status" value="1"/>
</dbReference>
<dbReference type="AlphaFoldDB" id="A0AAD5SW32"/>
<comment type="caution">
    <text evidence="5">The sequence shown here is derived from an EMBL/GenBank/DDBJ whole genome shotgun (WGS) entry which is preliminary data.</text>
</comment>
<evidence type="ECO:0000256" key="1">
    <source>
        <dbReference type="ARBA" id="ARBA00005627"/>
    </source>
</evidence>
<evidence type="ECO:0000313" key="5">
    <source>
        <dbReference type="EMBL" id="KAJ3107686.1"/>
    </source>
</evidence>
<organism evidence="5 6">
    <name type="scientific">Physocladia obscura</name>
    <dbReference type="NCBI Taxonomy" id="109957"/>
    <lineage>
        <taxon>Eukaryota</taxon>
        <taxon>Fungi</taxon>
        <taxon>Fungi incertae sedis</taxon>
        <taxon>Chytridiomycota</taxon>
        <taxon>Chytridiomycota incertae sedis</taxon>
        <taxon>Chytridiomycetes</taxon>
        <taxon>Chytridiales</taxon>
        <taxon>Chytriomycetaceae</taxon>
        <taxon>Physocladia</taxon>
    </lineage>
</organism>
<dbReference type="EMBL" id="JADGJH010001897">
    <property type="protein sequence ID" value="KAJ3107686.1"/>
    <property type="molecule type" value="Genomic_DNA"/>
</dbReference>
<evidence type="ECO:0000313" key="6">
    <source>
        <dbReference type="Proteomes" id="UP001211907"/>
    </source>
</evidence>